<evidence type="ECO:0000256" key="1">
    <source>
        <dbReference type="ARBA" id="ARBA00004141"/>
    </source>
</evidence>
<gene>
    <name evidence="11" type="primary">ALB3L1_1</name>
    <name evidence="11" type="ORF">CK203_053253</name>
</gene>
<proteinExistence type="inferred from homology"/>
<comment type="similarity">
    <text evidence="6">Belongs to the OXA1/ALB3/YidC family.</text>
</comment>
<feature type="region of interest" description="Disordered" evidence="7">
    <location>
        <begin position="884"/>
        <end position="908"/>
    </location>
</feature>
<comment type="subcellular location">
    <subcellularLocation>
        <location evidence="1 6">Membrane</location>
        <topology evidence="1 6">Multi-pass membrane protein</topology>
    </subcellularLocation>
</comment>
<evidence type="ECO:0000259" key="9">
    <source>
        <dbReference type="Pfam" id="PF02096"/>
    </source>
</evidence>
<dbReference type="PANTHER" id="PTHR12428:SF14">
    <property type="entry name" value="ALBINO3-LIKE PROTEIN 1, CHLOROPLASTIC"/>
    <property type="match status" value="1"/>
</dbReference>
<feature type="transmembrane region" description="Helical" evidence="8">
    <location>
        <begin position="208"/>
        <end position="231"/>
    </location>
</feature>
<feature type="domain" description="DUF4283" evidence="10">
    <location>
        <begin position="735"/>
        <end position="818"/>
    </location>
</feature>
<feature type="region of interest" description="Disordered" evidence="7">
    <location>
        <begin position="941"/>
        <end position="970"/>
    </location>
</feature>
<feature type="transmembrane region" description="Helical" evidence="8">
    <location>
        <begin position="149"/>
        <end position="170"/>
    </location>
</feature>
<dbReference type="NCBIfam" id="TIGR03592">
    <property type="entry name" value="yidC_oxa1_cterm"/>
    <property type="match status" value="1"/>
</dbReference>
<dbReference type="Pfam" id="PF14111">
    <property type="entry name" value="DUF4283"/>
    <property type="match status" value="1"/>
</dbReference>
<evidence type="ECO:0000256" key="2">
    <source>
        <dbReference type="ARBA" id="ARBA00010583"/>
    </source>
</evidence>
<feature type="compositionally biased region" description="Basic and acidic residues" evidence="7">
    <location>
        <begin position="884"/>
        <end position="896"/>
    </location>
</feature>
<feature type="compositionally biased region" description="Basic and acidic residues" evidence="7">
    <location>
        <begin position="956"/>
        <end position="970"/>
    </location>
</feature>
<comment type="similarity">
    <text evidence="2">Belongs to the OXA1/ALB3/YidC (TC 2.A.9.2) family.</text>
</comment>
<evidence type="ECO:0000313" key="12">
    <source>
        <dbReference type="Proteomes" id="UP000288805"/>
    </source>
</evidence>
<name>A0A438GQ49_VITVI</name>
<feature type="compositionally biased region" description="Basic and acidic residues" evidence="7">
    <location>
        <begin position="464"/>
        <end position="511"/>
    </location>
</feature>
<reference evidence="11 12" key="1">
    <citation type="journal article" date="2018" name="PLoS Genet.">
        <title>Population sequencing reveals clonal diversity and ancestral inbreeding in the grapevine cultivar Chardonnay.</title>
        <authorList>
            <person name="Roach M.J."/>
            <person name="Johnson D.L."/>
            <person name="Bohlmann J."/>
            <person name="van Vuuren H.J."/>
            <person name="Jones S.J."/>
            <person name="Pretorius I.S."/>
            <person name="Schmidt S.A."/>
            <person name="Borneman A.R."/>
        </authorList>
    </citation>
    <scope>NUCLEOTIDE SEQUENCE [LARGE SCALE GENOMIC DNA]</scope>
    <source>
        <strain evidence="12">cv. Chardonnay</strain>
        <tissue evidence="11">Leaf</tissue>
    </source>
</reference>
<dbReference type="PANTHER" id="PTHR12428">
    <property type="entry name" value="OXA1"/>
    <property type="match status" value="1"/>
</dbReference>
<feature type="domain" description="Membrane insertase YidC/Oxa/ALB C-terminal" evidence="9">
    <location>
        <begin position="151"/>
        <end position="432"/>
    </location>
</feature>
<keyword evidence="4 8" id="KW-1133">Transmembrane helix</keyword>
<dbReference type="GO" id="GO:0032977">
    <property type="term" value="F:membrane insertase activity"/>
    <property type="evidence" value="ECO:0007669"/>
    <property type="project" value="InterPro"/>
</dbReference>
<accession>A0A438GQ49</accession>
<comment type="caution">
    <text evidence="11">The sequence shown here is derived from an EMBL/GenBank/DDBJ whole genome shotgun (WGS) entry which is preliminary data.</text>
</comment>
<feature type="compositionally biased region" description="Polar residues" evidence="7">
    <location>
        <begin position="515"/>
        <end position="527"/>
    </location>
</feature>
<dbReference type="CDD" id="cd20070">
    <property type="entry name" value="5TM_YidC_Alb3"/>
    <property type="match status" value="1"/>
</dbReference>
<feature type="region of interest" description="Disordered" evidence="7">
    <location>
        <begin position="567"/>
        <end position="586"/>
    </location>
</feature>
<evidence type="ECO:0000256" key="3">
    <source>
        <dbReference type="ARBA" id="ARBA00022692"/>
    </source>
</evidence>
<organism evidence="11 12">
    <name type="scientific">Vitis vinifera</name>
    <name type="common">Grape</name>
    <dbReference type="NCBI Taxonomy" id="29760"/>
    <lineage>
        <taxon>Eukaryota</taxon>
        <taxon>Viridiplantae</taxon>
        <taxon>Streptophyta</taxon>
        <taxon>Embryophyta</taxon>
        <taxon>Tracheophyta</taxon>
        <taxon>Spermatophyta</taxon>
        <taxon>Magnoliopsida</taxon>
        <taxon>eudicotyledons</taxon>
        <taxon>Gunneridae</taxon>
        <taxon>Pentapetalae</taxon>
        <taxon>rosids</taxon>
        <taxon>Vitales</taxon>
        <taxon>Vitaceae</taxon>
        <taxon>Viteae</taxon>
        <taxon>Vitis</taxon>
    </lineage>
</organism>
<evidence type="ECO:0000256" key="4">
    <source>
        <dbReference type="ARBA" id="ARBA00022989"/>
    </source>
</evidence>
<dbReference type="Pfam" id="PF02096">
    <property type="entry name" value="60KD_IMP"/>
    <property type="match status" value="1"/>
</dbReference>
<dbReference type="EMBL" id="QGNW01000372">
    <property type="protein sequence ID" value="RVW74317.1"/>
    <property type="molecule type" value="Genomic_DNA"/>
</dbReference>
<evidence type="ECO:0000259" key="10">
    <source>
        <dbReference type="Pfam" id="PF14111"/>
    </source>
</evidence>
<dbReference type="AlphaFoldDB" id="A0A438GQ49"/>
<keyword evidence="5 8" id="KW-0472">Membrane</keyword>
<dbReference type="InterPro" id="IPR001708">
    <property type="entry name" value="YidC/ALB3/OXA1/COX18"/>
</dbReference>
<keyword evidence="3 6" id="KW-0812">Transmembrane</keyword>
<feature type="region of interest" description="Disordered" evidence="7">
    <location>
        <begin position="460"/>
        <end position="528"/>
    </location>
</feature>
<evidence type="ECO:0000313" key="11">
    <source>
        <dbReference type="EMBL" id="RVW74317.1"/>
    </source>
</evidence>
<evidence type="ECO:0000256" key="8">
    <source>
        <dbReference type="SAM" id="Phobius"/>
    </source>
</evidence>
<evidence type="ECO:0000256" key="5">
    <source>
        <dbReference type="ARBA" id="ARBA00023136"/>
    </source>
</evidence>
<sequence>MSTFFAFHTSPLHLSPFPHRTQIRTPILHPSHFPGLPNRRSLGVARVETLLYTIADAAVSASDGKQSGDWLSGITNYMETVLKNVLKPWVDKLIWYEMPELSITQFRLFGLDVLHCMTWKRQGYDTSRINKFCQLQVLKGGLSTLHVPYAYGFAIILLTVLVKAATFPLTKKQVESAMAMRSFQPQIKAIQQRYAGDQERIQLETARLYKLAGINPLAGCLPTLATIPVWIGLYRALSNVADEGLLTEGFFWIPSLSGPTTIAARQNGSGISWLFPFVDGHPPLGWSDTLAYLVLPMLLIVSQYISVQIMQSSQNDMRPRNAFSVFWCNSCAKHSNPECALMMQAWKGFKVSAESGVTRLSRIRLDTYRDETDTRYTVNFQSNDPSLKTSQALTKFLPLMIGYFALSVPSGLSLYWFTNNILSTAQQVWLQKLGGAQIPVKQFSDDIEKEELSQIQKPVFEINSTKKEPKQTEKLTSEGLRPGERFKQIKEQEARRRQQREEEKTKAEEAAANRIPTTNGGYKNEANSTKREYRTGGDLVDGGNDSFQSLTTTHNSSNIEVVVNDELSNEDSKDEQKMYVTRTESSENSVNYEVDVRDEQHINGKLEKVSVASANGSIGFSSNFIFRVKMTKGLLLCSVRDSEAKRFCLVFPEGKGLVGGWFTLAQKLRALGITSQPMKKFDLGNSTSVKEDYRGKGKEKGKGVIPDAVRVEKGELGEALWVHVGERDLTRREVQLSRCLVGCFGDSVEDVPPLSLLEEWAYDSWSLKGGLKISRLGGALVLFEFEDKVDAEWVLLRGSRRLQRREFFLQKWGPEVGCCRNGSHPKDVWVKVVGLPLHLWSREVFKSIGERCGGFIAVDEDTAFFSELQWARILVKAPGKIKQERREVRDEGRGESRASGSVRGFQNGKSGLQVQASGIQVECGRGQGEAAVAGVAEGRRPFAGDLGHLNNGFGPSKDKDRRIKERRSWA</sequence>
<dbReference type="Proteomes" id="UP000288805">
    <property type="component" value="Unassembled WGS sequence"/>
</dbReference>
<evidence type="ECO:0000256" key="6">
    <source>
        <dbReference type="RuleBase" id="RU003945"/>
    </source>
</evidence>
<protein>
    <submittedName>
        <fullName evidence="11">ALBINO3-like protein 1, chloroplastic</fullName>
    </submittedName>
</protein>
<dbReference type="GO" id="GO:0016020">
    <property type="term" value="C:membrane"/>
    <property type="evidence" value="ECO:0007669"/>
    <property type="project" value="UniProtKB-SubCell"/>
</dbReference>
<dbReference type="InterPro" id="IPR028055">
    <property type="entry name" value="YidC/Oxa/ALB_C"/>
</dbReference>
<dbReference type="InterPro" id="IPR047196">
    <property type="entry name" value="YidC_ALB_C"/>
</dbReference>
<feature type="transmembrane region" description="Helical" evidence="8">
    <location>
        <begin position="290"/>
        <end position="310"/>
    </location>
</feature>
<dbReference type="InterPro" id="IPR025558">
    <property type="entry name" value="DUF4283"/>
</dbReference>
<feature type="transmembrane region" description="Helical" evidence="8">
    <location>
        <begin position="396"/>
        <end position="417"/>
    </location>
</feature>
<evidence type="ECO:0000256" key="7">
    <source>
        <dbReference type="SAM" id="MobiDB-lite"/>
    </source>
</evidence>